<protein>
    <submittedName>
        <fullName evidence="1">CLUMA_CG013816, isoform A</fullName>
    </submittedName>
</protein>
<evidence type="ECO:0000313" key="1">
    <source>
        <dbReference type="EMBL" id="CRL00556.1"/>
    </source>
</evidence>
<dbReference type="Proteomes" id="UP000183832">
    <property type="component" value="Unassembled WGS sequence"/>
</dbReference>
<keyword evidence="2" id="KW-1185">Reference proteome</keyword>
<name>A0A1J1ILW5_9DIPT</name>
<gene>
    <name evidence="1" type="ORF">CLUMA_CG013816</name>
</gene>
<dbReference type="EMBL" id="CVRI01000054">
    <property type="protein sequence ID" value="CRL00556.1"/>
    <property type="molecule type" value="Genomic_DNA"/>
</dbReference>
<reference evidence="1 2" key="1">
    <citation type="submission" date="2015-04" db="EMBL/GenBank/DDBJ databases">
        <authorList>
            <person name="Syromyatnikov M.Y."/>
            <person name="Popov V.N."/>
        </authorList>
    </citation>
    <scope>NUCLEOTIDE SEQUENCE [LARGE SCALE GENOMIC DNA]</scope>
</reference>
<proteinExistence type="predicted"/>
<sequence>MIAQSCSKVQKYQTALMDMQVYVESLQVSQQRFDICSKKKKPDLINLTLQGWGIPQKCPFNNETIFCNNSTSLLSNETKRIMIFLASTMKNAFFKILIVHDTGTSCFEGEGKIRNNKLYNHFQTVNEDSKLRKHAGNPNDWALVKLYKT</sequence>
<dbReference type="AlphaFoldDB" id="A0A1J1ILW5"/>
<evidence type="ECO:0000313" key="2">
    <source>
        <dbReference type="Proteomes" id="UP000183832"/>
    </source>
</evidence>
<accession>A0A1J1ILW5</accession>
<organism evidence="1 2">
    <name type="scientific">Clunio marinus</name>
    <dbReference type="NCBI Taxonomy" id="568069"/>
    <lineage>
        <taxon>Eukaryota</taxon>
        <taxon>Metazoa</taxon>
        <taxon>Ecdysozoa</taxon>
        <taxon>Arthropoda</taxon>
        <taxon>Hexapoda</taxon>
        <taxon>Insecta</taxon>
        <taxon>Pterygota</taxon>
        <taxon>Neoptera</taxon>
        <taxon>Endopterygota</taxon>
        <taxon>Diptera</taxon>
        <taxon>Nematocera</taxon>
        <taxon>Chironomoidea</taxon>
        <taxon>Chironomidae</taxon>
        <taxon>Clunio</taxon>
    </lineage>
</organism>